<protein>
    <recommendedName>
        <fullName evidence="3">Lipoprotein</fullName>
    </recommendedName>
</protein>
<dbReference type="PATRIC" id="fig|271.14.peg.696"/>
<accession>A0A0N0BLH8</accession>
<name>A0A0N0BLH8_THEAQ</name>
<dbReference type="AlphaFoldDB" id="A0A0N0BLH8"/>
<organism evidence="1 2">
    <name type="scientific">Thermus aquaticus</name>
    <dbReference type="NCBI Taxonomy" id="271"/>
    <lineage>
        <taxon>Bacteria</taxon>
        <taxon>Thermotogati</taxon>
        <taxon>Deinococcota</taxon>
        <taxon>Deinococci</taxon>
        <taxon>Thermales</taxon>
        <taxon>Thermaceae</taxon>
        <taxon>Thermus</taxon>
    </lineage>
</organism>
<reference evidence="1 2" key="1">
    <citation type="submission" date="2015-07" db="EMBL/GenBank/DDBJ databases">
        <authorList>
            <person name="Noorani M."/>
        </authorList>
    </citation>
    <scope>NUCLEOTIDE SEQUENCE [LARGE SCALE GENOMIC DNA]</scope>
    <source>
        <strain evidence="2">ATCC 25104 / DSM 625 / JCM 10724 / NBRC 103206 / NCIMB 11243 / YT-1</strain>
    </source>
</reference>
<evidence type="ECO:0000313" key="2">
    <source>
        <dbReference type="Proteomes" id="UP000037685"/>
    </source>
</evidence>
<dbReference type="PROSITE" id="PS51257">
    <property type="entry name" value="PROKAR_LIPOPROTEIN"/>
    <property type="match status" value="1"/>
</dbReference>
<dbReference type="RefSeq" id="WP_053767279.1">
    <property type="nucleotide sequence ID" value="NZ_LHCI01000106.1"/>
</dbReference>
<sequence length="187" mass="19438">MRALVWGLVLLLTACVPVAMLRPPEPARGLEASLGVTLLANPFASGNRDPVLPLPYLAVAKGDGQVEFNFSIQWGLRGGVKLGLGPGLALDAGLTVPPLFGPDWSQGVPVVLDGGAILGGDGFYFSPRVHLIGVPTSGGGSWGWAWQASLGTYRRDWVAEVGALGGFRGNGSLLIHLSAAWRFGTAP</sequence>
<evidence type="ECO:0000313" key="1">
    <source>
        <dbReference type="EMBL" id="KOX89446.1"/>
    </source>
</evidence>
<dbReference type="EMBL" id="LHCI01000106">
    <property type="protein sequence ID" value="KOX89446.1"/>
    <property type="molecule type" value="Genomic_DNA"/>
</dbReference>
<proteinExistence type="predicted"/>
<comment type="caution">
    <text evidence="1">The sequence shown here is derived from an EMBL/GenBank/DDBJ whole genome shotgun (WGS) entry which is preliminary data.</text>
</comment>
<evidence type="ECO:0008006" key="3">
    <source>
        <dbReference type="Google" id="ProtNLM"/>
    </source>
</evidence>
<gene>
    <name evidence="1" type="ORF">BVI061214_00610</name>
</gene>
<dbReference type="Proteomes" id="UP000037685">
    <property type="component" value="Unassembled WGS sequence"/>
</dbReference>